<reference evidence="2" key="1">
    <citation type="submission" date="2016-11" db="EMBL/GenBank/DDBJ databases">
        <authorList>
            <person name="Varghese N."/>
            <person name="Submissions S."/>
        </authorList>
    </citation>
    <scope>NUCLEOTIDE SEQUENCE [LARGE SCALE GENOMIC DNA]</scope>
    <source>
        <strain evidence="2">DSM 26884</strain>
    </source>
</reference>
<dbReference type="Proteomes" id="UP000184192">
    <property type="component" value="Unassembled WGS sequence"/>
</dbReference>
<sequence>MKKLTNKRLISYLVDHKHIDMVSVSKTQIVCTVSAKFKPDEVKKLLDDTGQPMPRMTSSEGVNYIVFPRY</sequence>
<keyword evidence="2" id="KW-1185">Reference proteome</keyword>
<evidence type="ECO:0000313" key="2">
    <source>
        <dbReference type="Proteomes" id="UP000184192"/>
    </source>
</evidence>
<evidence type="ECO:0000313" key="1">
    <source>
        <dbReference type="EMBL" id="SHJ38119.1"/>
    </source>
</evidence>
<dbReference type="eggNOG" id="ENOG50301DK">
    <property type="taxonomic scope" value="Bacteria"/>
</dbReference>
<dbReference type="AlphaFoldDB" id="A0A1M6IUX9"/>
<protein>
    <submittedName>
        <fullName evidence="1">Uncharacterized protein</fullName>
    </submittedName>
</protein>
<name>A0A1M6IUX9_9BACE</name>
<dbReference type="EMBL" id="FQZN01000025">
    <property type="protein sequence ID" value="SHJ38119.1"/>
    <property type="molecule type" value="Genomic_DNA"/>
</dbReference>
<organism evidence="1 2">
    <name type="scientific">Bacteroides stercorirosoris</name>
    <dbReference type="NCBI Taxonomy" id="871324"/>
    <lineage>
        <taxon>Bacteria</taxon>
        <taxon>Pseudomonadati</taxon>
        <taxon>Bacteroidota</taxon>
        <taxon>Bacteroidia</taxon>
        <taxon>Bacteroidales</taxon>
        <taxon>Bacteroidaceae</taxon>
        <taxon>Bacteroides</taxon>
    </lineage>
</organism>
<dbReference type="GeneID" id="92713659"/>
<proteinExistence type="predicted"/>
<dbReference type="RefSeq" id="WP_025834342.1">
    <property type="nucleotide sequence ID" value="NZ_FQZN01000025.1"/>
</dbReference>
<accession>A0A1M6IUX9</accession>
<gene>
    <name evidence="1" type="ORF">SAMN05444350_12529</name>
</gene>